<evidence type="ECO:0000256" key="1">
    <source>
        <dbReference type="ARBA" id="ARBA00001968"/>
    </source>
</evidence>
<sequence>MKIHSYSTSRPQEKVITRSAATTSQTQEVNGITESKKKQQQQQQQQQDSAPISIRTSARQQQRKESKAAAAAAAASSSSSTVLPSASSAQERKNISSVKRSTVVEAGSGVAKRSRRQLQQPQQLGERETEVNRQIKQEPSDDSQESVAAESLDKKGQQATPVKPRTGGASAFSSPLSKGGSTPSKESQPKEGSLLSPAASSSTETAPEIRGRRPAVINGLDIEDELAYFHLPKGSHAIVKQGNIVISTGKRQEVDSEDDDGGTSSSTASAVEDICDMDSTHSSSRHSHAGTPINRTFRNVKLAKIGTETVVDDSTTTILMSEEDFHQHQLQQQQQQRQEEEQSIMEEYDTSVLVTEDMEDTDGGGGGASGGLLSGNRLYRKKVKRKLIGRPHSLGGSSTAAAASVGNVAGIGSISSTKAKLQMVHEFPTLFLGLRRNRMFLINSLAQCFDLNQRDIILTLRKIKLNESSARLAVIFGLGVNEVDLLVHKNVPKIADCLRNFILWPDDFTMKLNVPIKLRQHFSRIHLILNYLVLRVNQNVVRSLSLLANIDSAASYCPTEQCHKLKFLIASTLDGCVCFISRAFGIQTDDEQVLSQSGFLTKFKTNTNLIAGQNFHHFEDRLANGHDHANNNGGRNHDDDDDDHPHGVTEEEPFEDIVSEKISKSRTFKLKNYIENILENFQNHQILHPQTCIDCRTFPLLDDIVVIVGALINLQKQEID</sequence>
<dbReference type="RefSeq" id="XP_035777694.1">
    <property type="nucleotide sequence ID" value="XM_035921801.1"/>
</dbReference>
<dbReference type="PANTHER" id="PTHR23080">
    <property type="entry name" value="THAP DOMAIN PROTEIN"/>
    <property type="match status" value="1"/>
</dbReference>
<keyword evidence="3" id="KW-0175">Coiled coil</keyword>
<feature type="coiled-coil region" evidence="3">
    <location>
        <begin position="323"/>
        <end position="350"/>
    </location>
</feature>
<dbReference type="GO" id="GO:0046872">
    <property type="term" value="F:metal ion binding"/>
    <property type="evidence" value="ECO:0007669"/>
    <property type="project" value="UniProtKB-KW"/>
</dbReference>
<feature type="compositionally biased region" description="Polar residues" evidence="4">
    <location>
        <begin position="48"/>
        <end position="60"/>
    </location>
</feature>
<dbReference type="RefSeq" id="XP_035777687.1">
    <property type="nucleotide sequence ID" value="XM_035921794.1"/>
</dbReference>
<dbReference type="PANTHER" id="PTHR23080:SF144">
    <property type="entry name" value="SPINDLE AND KINETOCHORE ASSOCIATED COMPLEX SUBUNIT 3"/>
    <property type="match status" value="1"/>
</dbReference>
<feature type="domain" description="DDE Tnp4" evidence="5">
    <location>
        <begin position="552"/>
        <end position="663"/>
    </location>
</feature>
<dbReference type="GeneID" id="118458861"/>
<dbReference type="RefSeq" id="XP_035777688.1">
    <property type="nucleotide sequence ID" value="XM_035921795.1"/>
</dbReference>
<dbReference type="AlphaFoldDB" id="A0A182F935"/>
<dbReference type="RefSeq" id="XP_035777695.1">
    <property type="nucleotide sequence ID" value="XM_035921802.1"/>
</dbReference>
<feature type="compositionally biased region" description="Low complexity" evidence="4">
    <location>
        <begin position="193"/>
        <end position="208"/>
    </location>
</feature>
<feature type="region of interest" description="Disordered" evidence="4">
    <location>
        <begin position="1"/>
        <end position="212"/>
    </location>
</feature>
<feature type="compositionally biased region" description="Polar residues" evidence="4">
    <location>
        <begin position="19"/>
        <end position="33"/>
    </location>
</feature>
<feature type="compositionally biased region" description="Basic and acidic residues" evidence="4">
    <location>
        <begin position="623"/>
        <end position="649"/>
    </location>
</feature>
<organism evidence="6 7">
    <name type="scientific">Anopheles albimanus</name>
    <name type="common">New world malaria mosquito</name>
    <dbReference type="NCBI Taxonomy" id="7167"/>
    <lineage>
        <taxon>Eukaryota</taxon>
        <taxon>Metazoa</taxon>
        <taxon>Ecdysozoa</taxon>
        <taxon>Arthropoda</taxon>
        <taxon>Hexapoda</taxon>
        <taxon>Insecta</taxon>
        <taxon>Pterygota</taxon>
        <taxon>Neoptera</taxon>
        <taxon>Endopterygota</taxon>
        <taxon>Diptera</taxon>
        <taxon>Nematocera</taxon>
        <taxon>Culicoidea</taxon>
        <taxon>Culicidae</taxon>
        <taxon>Anophelinae</taxon>
        <taxon>Anopheles</taxon>
    </lineage>
</organism>
<evidence type="ECO:0000313" key="6">
    <source>
        <dbReference type="EnsemblMetazoa" id="AALB003009-PA"/>
    </source>
</evidence>
<dbReference type="VEuPathDB" id="VectorBase:AALB003009"/>
<reference evidence="6" key="2">
    <citation type="submission" date="2022-08" db="UniProtKB">
        <authorList>
            <consortium name="EnsemblMetazoa"/>
        </authorList>
    </citation>
    <scope>IDENTIFICATION</scope>
    <source>
        <strain evidence="6">STECLA/ALBI9_A</strain>
    </source>
</reference>
<dbReference type="InterPro" id="IPR027806">
    <property type="entry name" value="HARBI1_dom"/>
</dbReference>
<evidence type="ECO:0000256" key="3">
    <source>
        <dbReference type="SAM" id="Coils"/>
    </source>
</evidence>
<evidence type="ECO:0000313" key="7">
    <source>
        <dbReference type="Proteomes" id="UP000069272"/>
    </source>
</evidence>
<feature type="region of interest" description="Disordered" evidence="4">
    <location>
        <begin position="249"/>
        <end position="268"/>
    </location>
</feature>
<feature type="region of interest" description="Disordered" evidence="4">
    <location>
        <begin position="623"/>
        <end position="653"/>
    </location>
</feature>
<keyword evidence="2" id="KW-0479">Metal-binding</keyword>
<dbReference type="Pfam" id="PF13359">
    <property type="entry name" value="DDE_Tnp_4"/>
    <property type="match status" value="1"/>
</dbReference>
<evidence type="ECO:0000256" key="2">
    <source>
        <dbReference type="ARBA" id="ARBA00022723"/>
    </source>
</evidence>
<feature type="compositionally biased region" description="Low complexity" evidence="4">
    <location>
        <begin position="68"/>
        <end position="89"/>
    </location>
</feature>
<dbReference type="RefSeq" id="XP_035777690.1">
    <property type="nucleotide sequence ID" value="XM_035921797.1"/>
</dbReference>
<evidence type="ECO:0000259" key="5">
    <source>
        <dbReference type="Pfam" id="PF13359"/>
    </source>
</evidence>
<protein>
    <recommendedName>
        <fullName evidence="5">DDE Tnp4 domain-containing protein</fullName>
    </recommendedName>
</protein>
<feature type="compositionally biased region" description="Basic and acidic residues" evidence="4">
    <location>
        <begin position="125"/>
        <end position="139"/>
    </location>
</feature>
<dbReference type="EnsemblMetazoa" id="AALB003009-RA">
    <property type="protein sequence ID" value="AALB003009-PA"/>
    <property type="gene ID" value="AALB003009"/>
</dbReference>
<feature type="compositionally biased region" description="Polar residues" evidence="4">
    <location>
        <begin position="171"/>
        <end position="186"/>
    </location>
</feature>
<dbReference type="RefSeq" id="XP_035777691.1">
    <property type="nucleotide sequence ID" value="XM_035921798.1"/>
</dbReference>
<feature type="compositionally biased region" description="Polar residues" evidence="4">
    <location>
        <begin position="1"/>
        <end position="10"/>
    </location>
</feature>
<dbReference type="RefSeq" id="XP_035777692.1">
    <property type="nucleotide sequence ID" value="XM_035921799.1"/>
</dbReference>
<proteinExistence type="predicted"/>
<reference evidence="6 7" key="1">
    <citation type="journal article" date="2017" name="G3 (Bethesda)">
        <title>The Physical Genome Mapping of Anopheles albimanus Corrected Scaffold Misassemblies and Identified Interarm Rearrangements in Genus Anopheles.</title>
        <authorList>
            <person name="Artemov G.N."/>
            <person name="Peery A.N."/>
            <person name="Jiang X."/>
            <person name="Tu Z."/>
            <person name="Stegniy V.N."/>
            <person name="Sharakhova M.V."/>
            <person name="Sharakhov I.V."/>
        </authorList>
    </citation>
    <scope>NUCLEOTIDE SEQUENCE [LARGE SCALE GENOMIC DNA]</scope>
    <source>
        <strain evidence="6 7">ALBI9_A</strain>
    </source>
</reference>
<keyword evidence="7" id="KW-1185">Reference proteome</keyword>
<accession>A0A182F935</accession>
<dbReference type="RefSeq" id="XP_035777693.1">
    <property type="nucleotide sequence ID" value="XM_035921800.1"/>
</dbReference>
<name>A0A182F935_ANOAL</name>
<dbReference type="VEuPathDB" id="VectorBase:AALB20_037146"/>
<comment type="cofactor">
    <cofactor evidence="1">
        <name>a divalent metal cation</name>
        <dbReference type="ChEBI" id="CHEBI:60240"/>
    </cofactor>
</comment>
<evidence type="ECO:0000256" key="4">
    <source>
        <dbReference type="SAM" id="MobiDB-lite"/>
    </source>
</evidence>
<dbReference type="Proteomes" id="UP000069272">
    <property type="component" value="Chromosome 2R"/>
</dbReference>